<dbReference type="RefSeq" id="WP_207861217.1">
    <property type="nucleotide sequence ID" value="NZ_JAFREP010000022.1"/>
</dbReference>
<gene>
    <name evidence="1" type="ORF">J3U88_22375</name>
</gene>
<evidence type="ECO:0000313" key="1">
    <source>
        <dbReference type="EMBL" id="MBO1321243.1"/>
    </source>
</evidence>
<protein>
    <submittedName>
        <fullName evidence="1">Uncharacterized protein</fullName>
    </submittedName>
</protein>
<name>A0A8J7U490_9BACT</name>
<sequence>MNHVVICNVAPVCVDELEPVVAAITRQLIEDVQPFWGTRPSLEVMDRQRSLDFVARDAAARPQAGTPIFLVSTAQQAGKLARYLATLGTVRPAVVCLETAALWDEPWSIVLSRLAVQAAVAGAASDWVLGVNPEQPRRPALVYRDICAPAAPGCYWCDGVALADFLLPTWFDVGPSRRTHFLGCRRRGSFAVNDGGSCVYFDEVHREMHQYFGEGAAAVAAVNRFAAYQRVGMVGLPQPPTSLPLPALRFAPRVSLVS</sequence>
<reference evidence="1" key="1">
    <citation type="submission" date="2021-03" db="EMBL/GenBank/DDBJ databases">
        <authorList>
            <person name="Wang G."/>
        </authorList>
    </citation>
    <scope>NUCLEOTIDE SEQUENCE</scope>
    <source>
        <strain evidence="1">KCTC 12899</strain>
    </source>
</reference>
<evidence type="ECO:0000313" key="2">
    <source>
        <dbReference type="Proteomes" id="UP000664417"/>
    </source>
</evidence>
<accession>A0A8J7U490</accession>
<proteinExistence type="predicted"/>
<keyword evidence="2" id="KW-1185">Reference proteome</keyword>
<comment type="caution">
    <text evidence="1">The sequence shown here is derived from an EMBL/GenBank/DDBJ whole genome shotgun (WGS) entry which is preliminary data.</text>
</comment>
<dbReference type="Proteomes" id="UP000664417">
    <property type="component" value="Unassembled WGS sequence"/>
</dbReference>
<dbReference type="EMBL" id="JAFREP010000022">
    <property type="protein sequence ID" value="MBO1321243.1"/>
    <property type="molecule type" value="Genomic_DNA"/>
</dbReference>
<organism evidence="1 2">
    <name type="scientific">Acanthopleuribacter pedis</name>
    <dbReference type="NCBI Taxonomy" id="442870"/>
    <lineage>
        <taxon>Bacteria</taxon>
        <taxon>Pseudomonadati</taxon>
        <taxon>Acidobacteriota</taxon>
        <taxon>Holophagae</taxon>
        <taxon>Acanthopleuribacterales</taxon>
        <taxon>Acanthopleuribacteraceae</taxon>
        <taxon>Acanthopleuribacter</taxon>
    </lineage>
</organism>
<dbReference type="AlphaFoldDB" id="A0A8J7U490"/>